<keyword evidence="1" id="KW-0812">Transmembrane</keyword>
<feature type="transmembrane region" description="Helical" evidence="1">
    <location>
        <begin position="167"/>
        <end position="190"/>
    </location>
</feature>
<evidence type="ECO:0000256" key="1">
    <source>
        <dbReference type="SAM" id="Phobius"/>
    </source>
</evidence>
<feature type="transmembrane region" description="Helical" evidence="1">
    <location>
        <begin position="12"/>
        <end position="32"/>
    </location>
</feature>
<feature type="transmembrane region" description="Helical" evidence="1">
    <location>
        <begin position="242"/>
        <end position="263"/>
    </location>
</feature>
<proteinExistence type="predicted"/>
<dbReference type="VEuPathDB" id="PlasmoDB:PVP01_0219100"/>
<name>A0A564ZNZ6_PLAVI</name>
<dbReference type="Pfam" id="PF12420">
    <property type="entry name" value="DUF3671"/>
    <property type="match status" value="1"/>
</dbReference>
<keyword evidence="1" id="KW-0472">Membrane</keyword>
<dbReference type="VEuPathDB" id="PlasmoDB:PVPAM_120005200"/>
<dbReference type="VEuPathDB" id="PlasmoDB:PVW1_120005100"/>
<dbReference type="InterPro" id="IPR022139">
    <property type="entry name" value="Fam-L/Fam-M-like_plasmodium"/>
</dbReference>
<dbReference type="EMBL" id="LT635613">
    <property type="protein sequence ID" value="VUZ93421.1"/>
    <property type="molecule type" value="Genomic_DNA"/>
</dbReference>
<dbReference type="AlphaFoldDB" id="A0A564ZNZ6"/>
<accession>A0A564ZNZ6</accession>
<evidence type="ECO:0000313" key="3">
    <source>
        <dbReference type="Proteomes" id="UP000220605"/>
    </source>
</evidence>
<gene>
    <name evidence="2" type="ORF">PVP01_0219100</name>
</gene>
<sequence>MDVWGNYNIKDSVNLLVLLKLLAYILLIWIWYPNKDMYGFGNALKNQDEQNKNLYTNFNRLLAKHEAQWELERRNYRDNLSDHSNERRKKYINEDISSYSQLKKKGLNDFDLYMRNYKHRYAKKKGFSKLDCYCEKKLFDNIQRLYGIGEKLRNEKKSFKNYILKKYGICYILIALIPALSLIYFILFGAGSWGHGFLKHCDVKEHWTKSTNRAHLNNSSTADCEKMWLYKYRDLIKNLRGYLITFSFIMAIIFLIVVIYVLIKVIKYERLKSGKGMFRF</sequence>
<dbReference type="OrthoDB" id="388916at2759"/>
<evidence type="ECO:0008006" key="4">
    <source>
        <dbReference type="Google" id="ProtNLM"/>
    </source>
</evidence>
<dbReference type="Proteomes" id="UP000220605">
    <property type="component" value="Chromosome 2"/>
</dbReference>
<evidence type="ECO:0000313" key="2">
    <source>
        <dbReference type="EMBL" id="VUZ93421.1"/>
    </source>
</evidence>
<organism evidence="2 3">
    <name type="scientific">Plasmodium vivax</name>
    <name type="common">malaria parasite P. vivax</name>
    <dbReference type="NCBI Taxonomy" id="5855"/>
    <lineage>
        <taxon>Eukaryota</taxon>
        <taxon>Sar</taxon>
        <taxon>Alveolata</taxon>
        <taxon>Apicomplexa</taxon>
        <taxon>Aconoidasida</taxon>
        <taxon>Haemosporida</taxon>
        <taxon>Plasmodiidae</taxon>
        <taxon>Plasmodium</taxon>
        <taxon>Plasmodium (Plasmodium)</taxon>
    </lineage>
</organism>
<protein>
    <recommendedName>
        <fullName evidence="4">Variable surface protein</fullName>
    </recommendedName>
</protein>
<keyword evidence="1" id="KW-1133">Transmembrane helix</keyword>
<reference evidence="3" key="1">
    <citation type="submission" date="2016-07" db="EMBL/GenBank/DDBJ databases">
        <authorList>
            <consortium name="Pathogen Informatics"/>
        </authorList>
    </citation>
    <scope>NUCLEOTIDE SEQUENCE [LARGE SCALE GENOMIC DNA]</scope>
</reference>